<evidence type="ECO:0000313" key="1">
    <source>
        <dbReference type="EMBL" id="KAH1173210.1"/>
    </source>
</evidence>
<protein>
    <submittedName>
        <fullName evidence="1">Uncharacterized protein</fullName>
    </submittedName>
</protein>
<dbReference type="Proteomes" id="UP000827986">
    <property type="component" value="Unassembled WGS sequence"/>
</dbReference>
<keyword evidence="2" id="KW-1185">Reference proteome</keyword>
<feature type="non-terminal residue" evidence="1">
    <location>
        <position position="1"/>
    </location>
</feature>
<name>A0A9D3X634_9SAUR</name>
<sequence length="51" mass="5826">EALHQKSMAILELWRAEQLKDSRTQDSNFGLCIQYTDIVAGDLNTQPMCIE</sequence>
<dbReference type="AlphaFoldDB" id="A0A9D3X634"/>
<comment type="caution">
    <text evidence="1">The sequence shown here is derived from an EMBL/GenBank/DDBJ whole genome shotgun (WGS) entry which is preliminary data.</text>
</comment>
<gene>
    <name evidence="1" type="ORF">KIL84_017049</name>
</gene>
<proteinExistence type="predicted"/>
<dbReference type="EMBL" id="JAHDVG010000482">
    <property type="protein sequence ID" value="KAH1173210.1"/>
    <property type="molecule type" value="Genomic_DNA"/>
</dbReference>
<evidence type="ECO:0000313" key="2">
    <source>
        <dbReference type="Proteomes" id="UP000827986"/>
    </source>
</evidence>
<accession>A0A9D3X634</accession>
<reference evidence="1" key="1">
    <citation type="submission" date="2021-09" db="EMBL/GenBank/DDBJ databases">
        <title>The genome of Mauremys mutica provides insights into the evolution of semi-aquatic lifestyle.</title>
        <authorList>
            <person name="Gong S."/>
            <person name="Gao Y."/>
        </authorList>
    </citation>
    <scope>NUCLEOTIDE SEQUENCE</scope>
    <source>
        <strain evidence="1">MM-2020</strain>
        <tissue evidence="1">Muscle</tissue>
    </source>
</reference>
<organism evidence="1 2">
    <name type="scientific">Mauremys mutica</name>
    <name type="common">yellowpond turtle</name>
    <dbReference type="NCBI Taxonomy" id="74926"/>
    <lineage>
        <taxon>Eukaryota</taxon>
        <taxon>Metazoa</taxon>
        <taxon>Chordata</taxon>
        <taxon>Craniata</taxon>
        <taxon>Vertebrata</taxon>
        <taxon>Euteleostomi</taxon>
        <taxon>Archelosauria</taxon>
        <taxon>Testudinata</taxon>
        <taxon>Testudines</taxon>
        <taxon>Cryptodira</taxon>
        <taxon>Durocryptodira</taxon>
        <taxon>Testudinoidea</taxon>
        <taxon>Geoemydidae</taxon>
        <taxon>Geoemydinae</taxon>
        <taxon>Mauremys</taxon>
    </lineage>
</organism>